<gene>
    <name evidence="2" type="ORF">HOP40_11790</name>
</gene>
<accession>A0A6M6JIX9</accession>
<dbReference type="RefSeq" id="WP_172157616.1">
    <property type="nucleotide sequence ID" value="NZ_CP053564.1"/>
</dbReference>
<dbReference type="AlphaFoldDB" id="A0A6M6JIX9"/>
<protein>
    <submittedName>
        <fullName evidence="2">Uncharacterized protein</fullName>
    </submittedName>
</protein>
<keyword evidence="1" id="KW-1133">Transmembrane helix</keyword>
<dbReference type="EMBL" id="CP053564">
    <property type="protein sequence ID" value="QJY46399.1"/>
    <property type="molecule type" value="Genomic_DNA"/>
</dbReference>
<keyword evidence="3" id="KW-1185">Reference proteome</keyword>
<dbReference type="InterPro" id="IPR045770">
    <property type="entry name" value="DUF6223"/>
</dbReference>
<evidence type="ECO:0000256" key="1">
    <source>
        <dbReference type="SAM" id="Phobius"/>
    </source>
</evidence>
<dbReference type="Pfam" id="PF19733">
    <property type="entry name" value="DUF6223"/>
    <property type="match status" value="1"/>
</dbReference>
<keyword evidence="1" id="KW-0472">Membrane</keyword>
<evidence type="ECO:0000313" key="2">
    <source>
        <dbReference type="EMBL" id="QJY46399.1"/>
    </source>
</evidence>
<organism evidence="2 3">
    <name type="scientific">Pseudonocardia broussonetiae</name>
    <dbReference type="NCBI Taxonomy" id="2736640"/>
    <lineage>
        <taxon>Bacteria</taxon>
        <taxon>Bacillati</taxon>
        <taxon>Actinomycetota</taxon>
        <taxon>Actinomycetes</taxon>
        <taxon>Pseudonocardiales</taxon>
        <taxon>Pseudonocardiaceae</taxon>
        <taxon>Pseudonocardia</taxon>
    </lineage>
</organism>
<feature type="transmembrane region" description="Helical" evidence="1">
    <location>
        <begin position="20"/>
        <end position="40"/>
    </location>
</feature>
<name>A0A6M6JIX9_9PSEU</name>
<dbReference type="KEGG" id="pbro:HOP40_11790"/>
<dbReference type="Proteomes" id="UP000505377">
    <property type="component" value="Chromosome"/>
</dbReference>
<feature type="transmembrane region" description="Helical" evidence="1">
    <location>
        <begin position="47"/>
        <end position="70"/>
    </location>
</feature>
<sequence length="109" mass="10081">MSVHPLLAAVSTSSLTPGRLWSLVAGALGVAGVVVGVLSLTRSGRGAAAAAVVAGAVAVVLGGLVVAAAGGGPGTGYGIVGGYVAVVVGLAAAAVGALGLARSRRTPVR</sequence>
<evidence type="ECO:0000313" key="3">
    <source>
        <dbReference type="Proteomes" id="UP000505377"/>
    </source>
</evidence>
<reference evidence="2 3" key="1">
    <citation type="submission" date="2020-05" db="EMBL/GenBank/DDBJ databases">
        <authorList>
            <person name="Mo P."/>
        </authorList>
    </citation>
    <scope>NUCLEOTIDE SEQUENCE [LARGE SCALE GENOMIC DNA]</scope>
    <source>
        <strain evidence="2 3">Gen01</strain>
    </source>
</reference>
<feature type="transmembrane region" description="Helical" evidence="1">
    <location>
        <begin position="76"/>
        <end position="101"/>
    </location>
</feature>
<keyword evidence="1" id="KW-0812">Transmembrane</keyword>
<proteinExistence type="predicted"/>